<keyword evidence="2" id="KW-0810">Translation regulation</keyword>
<dbReference type="GO" id="GO:0005829">
    <property type="term" value="C:cytosol"/>
    <property type="evidence" value="ECO:0007669"/>
    <property type="project" value="TreeGrafter"/>
</dbReference>
<dbReference type="SMART" id="SM00411">
    <property type="entry name" value="BHL"/>
    <property type="match status" value="1"/>
</dbReference>
<dbReference type="PRINTS" id="PR01727">
    <property type="entry name" value="DNABINDINGHU"/>
</dbReference>
<keyword evidence="5" id="KW-0804">Transcription</keyword>
<evidence type="ECO:0000313" key="9">
    <source>
        <dbReference type="Proteomes" id="UP000650524"/>
    </source>
</evidence>
<organism evidence="8 9">
    <name type="scientific">Candidatus Desulfacyla euxinica</name>
    <dbReference type="NCBI Taxonomy" id="2841693"/>
    <lineage>
        <taxon>Bacteria</taxon>
        <taxon>Deltaproteobacteria</taxon>
        <taxon>Candidatus Desulfacyla</taxon>
    </lineage>
</organism>
<reference evidence="8 9" key="1">
    <citation type="submission" date="2020-08" db="EMBL/GenBank/DDBJ databases">
        <title>Bridging the membrane lipid divide: bacteria of the FCB group superphylum have the potential to synthesize archaeal ether lipids.</title>
        <authorList>
            <person name="Villanueva L."/>
            <person name="Von Meijenfeldt F.A.B."/>
            <person name="Westbye A.B."/>
            <person name="Yadav S."/>
            <person name="Hopmans E.C."/>
            <person name="Dutilh B.E."/>
            <person name="Sinninghe Damste J.S."/>
        </authorList>
    </citation>
    <scope>NUCLEOTIDE SEQUENCE [LARGE SCALE GENOMIC DNA]</scope>
    <source>
        <strain evidence="8">NIOZ-UU27</strain>
    </source>
</reference>
<evidence type="ECO:0000256" key="6">
    <source>
        <dbReference type="ARBA" id="ARBA00023172"/>
    </source>
</evidence>
<name>A0A8J6N3S3_9DELT</name>
<accession>A0A8J6N3S3</accession>
<evidence type="ECO:0000256" key="7">
    <source>
        <dbReference type="RuleBase" id="RU003939"/>
    </source>
</evidence>
<proteinExistence type="inferred from homology"/>
<dbReference type="PANTHER" id="PTHR33175:SF2">
    <property type="entry name" value="INTEGRATION HOST FACTOR SUBUNIT ALPHA"/>
    <property type="match status" value="1"/>
</dbReference>
<keyword evidence="6" id="KW-0233">DNA recombination</keyword>
<evidence type="ECO:0000256" key="1">
    <source>
        <dbReference type="ARBA" id="ARBA00018329"/>
    </source>
</evidence>
<sequence length="94" mass="10553">MALTKENIIDNIYHQVGLSKSQSRTVAEGLLEIIKQTLENGEDLLISGFGKFVVKEKSARRGRNPQTTEDLQLRARRVVVFKTSGVLRDKINKG</sequence>
<dbReference type="AlphaFoldDB" id="A0A8J6N3S3"/>
<dbReference type="CDD" id="cd13835">
    <property type="entry name" value="IHF_A"/>
    <property type="match status" value="1"/>
</dbReference>
<evidence type="ECO:0000256" key="5">
    <source>
        <dbReference type="ARBA" id="ARBA00023163"/>
    </source>
</evidence>
<dbReference type="InterPro" id="IPR000119">
    <property type="entry name" value="Hist_DNA-bd"/>
</dbReference>
<evidence type="ECO:0000256" key="4">
    <source>
        <dbReference type="ARBA" id="ARBA00023125"/>
    </source>
</evidence>
<protein>
    <recommendedName>
        <fullName evidence="1">Integration host factor subunit alpha</fullName>
    </recommendedName>
</protein>
<dbReference type="GO" id="GO:0006310">
    <property type="term" value="P:DNA recombination"/>
    <property type="evidence" value="ECO:0007669"/>
    <property type="project" value="UniProtKB-KW"/>
</dbReference>
<dbReference type="InterPro" id="IPR005684">
    <property type="entry name" value="IHF_alpha"/>
</dbReference>
<evidence type="ECO:0000313" key="8">
    <source>
        <dbReference type="EMBL" id="MBC8179235.1"/>
    </source>
</evidence>
<dbReference type="Proteomes" id="UP000650524">
    <property type="component" value="Unassembled WGS sequence"/>
</dbReference>
<dbReference type="InterPro" id="IPR020816">
    <property type="entry name" value="Histone-like_DNA-bd_CS"/>
</dbReference>
<dbReference type="EMBL" id="JACNJD010000361">
    <property type="protein sequence ID" value="MBC8179235.1"/>
    <property type="molecule type" value="Genomic_DNA"/>
</dbReference>
<comment type="similarity">
    <text evidence="7">Belongs to the bacterial histone-like protein family.</text>
</comment>
<dbReference type="Pfam" id="PF00216">
    <property type="entry name" value="Bac_DNA_binding"/>
    <property type="match status" value="1"/>
</dbReference>
<keyword evidence="4" id="KW-0238">DNA-binding</keyword>
<dbReference type="PANTHER" id="PTHR33175">
    <property type="entry name" value="DNA-BINDING PROTEIN HU"/>
    <property type="match status" value="1"/>
</dbReference>
<dbReference type="SUPFAM" id="SSF47729">
    <property type="entry name" value="IHF-like DNA-binding proteins"/>
    <property type="match status" value="1"/>
</dbReference>
<evidence type="ECO:0000256" key="3">
    <source>
        <dbReference type="ARBA" id="ARBA00023015"/>
    </source>
</evidence>
<dbReference type="GO" id="GO:0003677">
    <property type="term" value="F:DNA binding"/>
    <property type="evidence" value="ECO:0007669"/>
    <property type="project" value="UniProtKB-KW"/>
</dbReference>
<dbReference type="GO" id="GO:0030527">
    <property type="term" value="F:structural constituent of chromatin"/>
    <property type="evidence" value="ECO:0007669"/>
    <property type="project" value="InterPro"/>
</dbReference>
<dbReference type="GO" id="GO:0009893">
    <property type="term" value="P:positive regulation of metabolic process"/>
    <property type="evidence" value="ECO:0007669"/>
    <property type="project" value="UniProtKB-ARBA"/>
</dbReference>
<dbReference type="InterPro" id="IPR010992">
    <property type="entry name" value="IHF-like_DNA-bd_dom_sf"/>
</dbReference>
<keyword evidence="3" id="KW-0805">Transcription regulation</keyword>
<dbReference type="PROSITE" id="PS00045">
    <property type="entry name" value="HISTONE_LIKE"/>
    <property type="match status" value="1"/>
</dbReference>
<dbReference type="Gene3D" id="4.10.520.10">
    <property type="entry name" value="IHF-like DNA-binding proteins"/>
    <property type="match status" value="1"/>
</dbReference>
<evidence type="ECO:0000256" key="2">
    <source>
        <dbReference type="ARBA" id="ARBA00022845"/>
    </source>
</evidence>
<gene>
    <name evidence="8" type="ORF">H8E19_17675</name>
</gene>
<comment type="caution">
    <text evidence="8">The sequence shown here is derived from an EMBL/GenBank/DDBJ whole genome shotgun (WGS) entry which is preliminary data.</text>
</comment>
<dbReference type="GO" id="GO:0006355">
    <property type="term" value="P:regulation of DNA-templated transcription"/>
    <property type="evidence" value="ECO:0007669"/>
    <property type="project" value="InterPro"/>
</dbReference>
<dbReference type="GO" id="GO:0006417">
    <property type="term" value="P:regulation of translation"/>
    <property type="evidence" value="ECO:0007669"/>
    <property type="project" value="UniProtKB-KW"/>
</dbReference>